<name>A0AC35FDX0_9BILA</name>
<dbReference type="WBParaSite" id="PS1159_v2.g15895.t1">
    <property type="protein sequence ID" value="PS1159_v2.g15895.t1"/>
    <property type="gene ID" value="PS1159_v2.g15895"/>
</dbReference>
<organism evidence="1 2">
    <name type="scientific">Panagrolaimus sp. PS1159</name>
    <dbReference type="NCBI Taxonomy" id="55785"/>
    <lineage>
        <taxon>Eukaryota</taxon>
        <taxon>Metazoa</taxon>
        <taxon>Ecdysozoa</taxon>
        <taxon>Nematoda</taxon>
        <taxon>Chromadorea</taxon>
        <taxon>Rhabditida</taxon>
        <taxon>Tylenchina</taxon>
        <taxon>Panagrolaimomorpha</taxon>
        <taxon>Panagrolaimoidea</taxon>
        <taxon>Panagrolaimidae</taxon>
        <taxon>Panagrolaimus</taxon>
    </lineage>
</organism>
<accession>A0AC35FDX0</accession>
<reference evidence="2" key="1">
    <citation type="submission" date="2022-11" db="UniProtKB">
        <authorList>
            <consortium name="WormBaseParasite"/>
        </authorList>
    </citation>
    <scope>IDENTIFICATION</scope>
</reference>
<evidence type="ECO:0000313" key="1">
    <source>
        <dbReference type="Proteomes" id="UP000887580"/>
    </source>
</evidence>
<protein>
    <submittedName>
        <fullName evidence="2">Very low density lipoprotein receptor</fullName>
    </submittedName>
</protein>
<sequence length="127" mass="13625">EWICDNVPDCLTGEDEANCHYLHNCPKDLFMCRTGECLSTEVKCDGHFNCSDGSDEHGCEQIASVLLPSTSPAPPSSQIAYVLLPSTSPASPSPSLCHPDNEFACNNGTCISAEWICDNVPDCLTGE</sequence>
<dbReference type="Proteomes" id="UP000887580">
    <property type="component" value="Unplaced"/>
</dbReference>
<evidence type="ECO:0000313" key="2">
    <source>
        <dbReference type="WBParaSite" id="PS1159_v2.g15895.t1"/>
    </source>
</evidence>
<proteinExistence type="predicted"/>